<organism evidence="1">
    <name type="scientific">viral metagenome</name>
    <dbReference type="NCBI Taxonomy" id="1070528"/>
    <lineage>
        <taxon>unclassified sequences</taxon>
        <taxon>metagenomes</taxon>
        <taxon>organismal metagenomes</taxon>
    </lineage>
</organism>
<accession>A0A6C0BBR8</accession>
<dbReference type="SUPFAM" id="SSF55811">
    <property type="entry name" value="Nudix"/>
    <property type="match status" value="1"/>
</dbReference>
<protein>
    <recommendedName>
        <fullName evidence="2">Nudix hydrolase domain-containing protein</fullName>
    </recommendedName>
</protein>
<dbReference type="InterPro" id="IPR015797">
    <property type="entry name" value="NUDIX_hydrolase-like_dom_sf"/>
</dbReference>
<evidence type="ECO:0000313" key="1">
    <source>
        <dbReference type="EMBL" id="QHS89171.1"/>
    </source>
</evidence>
<dbReference type="Gene3D" id="3.90.79.10">
    <property type="entry name" value="Nucleoside Triphosphate Pyrophosphohydrolase"/>
    <property type="match status" value="1"/>
</dbReference>
<dbReference type="AlphaFoldDB" id="A0A6C0BBR8"/>
<proteinExistence type="predicted"/>
<evidence type="ECO:0008006" key="2">
    <source>
        <dbReference type="Google" id="ProtNLM"/>
    </source>
</evidence>
<sequence>MAGILFVDGQSRSVLAGFHPKLNRLSGFGGKSRGEETAEQTAVREVVEELFGVFTLTEEHITEFSKDLGIPRVYDGYSVFVEPIETVFKLSAFLSKNGYFSPFYNNLPLSVSELIYHRILSETSEVSDISLFALRDLGDMKHMLTLEFYADLSTLLGF</sequence>
<dbReference type="EMBL" id="MN739107">
    <property type="protein sequence ID" value="QHS89171.1"/>
    <property type="molecule type" value="Genomic_DNA"/>
</dbReference>
<name>A0A6C0BBR8_9ZZZZ</name>
<reference evidence="1" key="1">
    <citation type="journal article" date="2020" name="Nature">
        <title>Giant virus diversity and host interactions through global metagenomics.</title>
        <authorList>
            <person name="Schulz F."/>
            <person name="Roux S."/>
            <person name="Paez-Espino D."/>
            <person name="Jungbluth S."/>
            <person name="Walsh D.A."/>
            <person name="Denef V.J."/>
            <person name="McMahon K.D."/>
            <person name="Konstantinidis K.T."/>
            <person name="Eloe-Fadrosh E.A."/>
            <person name="Kyrpides N.C."/>
            <person name="Woyke T."/>
        </authorList>
    </citation>
    <scope>NUCLEOTIDE SEQUENCE</scope>
    <source>
        <strain evidence="1">GVMAG-M-3300010158-60</strain>
    </source>
</reference>